<dbReference type="GO" id="GO:0003724">
    <property type="term" value="F:RNA helicase activity"/>
    <property type="evidence" value="ECO:0007669"/>
    <property type="project" value="UniProtKB-EC"/>
</dbReference>
<sequence length="609" mass="68280">MNKATCSAVLLFAFFLISSQARSILSRKPQPLTSFKIDTNSTHPLTVTKINSTLTAATPSATTTQKVGSCTYTVVFTTSCSSPSYTRDRISLAFGDAYDNQVYASRLEDPSSGAFEACSVDTYDVSGPCTYDVCYLYVYRSGYDGWKLKSVEVYGYHRRSISFYYNTFIPRDVWNMGEVRDNEAYEEELLDYEEEDEKAPDSVNNKPSGESAKKGYVGIHSSGFRDFLLKPELLRAIVDSGFEHPSEGKDSSTTILFASSSVQHECIPQAILGMDVLCQAKSGMGKTAVFVLSTLQQIEPVAGQVAALVLCHTRELAYQICHEFERFSTYLPDIKVAVFYGGVNIKVHKDLLKNECPHIVVGTPGRILGLGRDKDLGLKNVRHFILDECDKMLESLDMRKDVQEIFKMTPHDKQVMMFSATLSKDIRPPMEIYVDDEAKLTLHGLVQHYIKLSELEKNRKLNDLLDALDFNQVVIFVKSVNRAAELNKLLVECNFPSICIHSGMSQEERLTRYKSFKEGHKRILVATDLVGRGIDIERVNIVINYDMPDSADTYLHRVGRAGRFGTKGLAITFVASASDSDVLNQVQERFEVDIKELPEQIDTSTYMPS</sequence>
<dbReference type="PANTHER" id="PTHR47958">
    <property type="entry name" value="ATP-DEPENDENT RNA HELICASE DBP3"/>
    <property type="match status" value="1"/>
</dbReference>
<dbReference type="PROSITE" id="PS51194">
    <property type="entry name" value="HELICASE_CTER"/>
    <property type="match status" value="1"/>
</dbReference>
<dbReference type="CDD" id="cd00113">
    <property type="entry name" value="PLAT"/>
    <property type="match status" value="1"/>
</dbReference>
<evidence type="ECO:0000259" key="14">
    <source>
        <dbReference type="PROSITE" id="PS51194"/>
    </source>
</evidence>
<comment type="subcellular location">
    <subcellularLocation>
        <location evidence="1">Nucleus</location>
    </subcellularLocation>
</comment>
<organism evidence="15 16">
    <name type="scientific">Rhododendron simsii</name>
    <name type="common">Sims's rhododendron</name>
    <dbReference type="NCBI Taxonomy" id="118357"/>
    <lineage>
        <taxon>Eukaryota</taxon>
        <taxon>Viridiplantae</taxon>
        <taxon>Streptophyta</taxon>
        <taxon>Embryophyta</taxon>
        <taxon>Tracheophyta</taxon>
        <taxon>Spermatophyta</taxon>
        <taxon>Magnoliopsida</taxon>
        <taxon>eudicotyledons</taxon>
        <taxon>Gunneridae</taxon>
        <taxon>Pentapetalae</taxon>
        <taxon>asterids</taxon>
        <taxon>Ericales</taxon>
        <taxon>Ericaceae</taxon>
        <taxon>Ericoideae</taxon>
        <taxon>Rhodoreae</taxon>
        <taxon>Rhododendron</taxon>
    </lineage>
</organism>
<dbReference type="Pfam" id="PF00271">
    <property type="entry name" value="Helicase_C"/>
    <property type="match status" value="1"/>
</dbReference>
<accession>A0A834GJD8</accession>
<evidence type="ECO:0000256" key="12">
    <source>
        <dbReference type="SAM" id="SignalP"/>
    </source>
</evidence>
<keyword evidence="3" id="KW-0547">Nucleotide-binding</keyword>
<dbReference type="PROSITE" id="PS51192">
    <property type="entry name" value="HELICASE_ATP_BIND_1"/>
    <property type="match status" value="1"/>
</dbReference>
<feature type="domain" description="Helicase ATP-binding" evidence="13">
    <location>
        <begin position="267"/>
        <end position="440"/>
    </location>
</feature>
<feature type="domain" description="Helicase C-terminal" evidence="14">
    <location>
        <begin position="460"/>
        <end position="605"/>
    </location>
</feature>
<dbReference type="Proteomes" id="UP000626092">
    <property type="component" value="Unassembled WGS sequence"/>
</dbReference>
<dbReference type="AlphaFoldDB" id="A0A834GJD8"/>
<dbReference type="InterPro" id="IPR001650">
    <property type="entry name" value="Helicase_C-like"/>
</dbReference>
<evidence type="ECO:0000256" key="3">
    <source>
        <dbReference type="ARBA" id="ARBA00022741"/>
    </source>
</evidence>
<evidence type="ECO:0000256" key="2">
    <source>
        <dbReference type="ARBA" id="ARBA00012552"/>
    </source>
</evidence>
<dbReference type="InterPro" id="IPR027417">
    <property type="entry name" value="P-loop_NTPase"/>
</dbReference>
<evidence type="ECO:0000256" key="4">
    <source>
        <dbReference type="ARBA" id="ARBA00022801"/>
    </source>
</evidence>
<dbReference type="SMART" id="SM00487">
    <property type="entry name" value="DEXDc"/>
    <property type="match status" value="1"/>
</dbReference>
<evidence type="ECO:0000256" key="7">
    <source>
        <dbReference type="ARBA" id="ARBA00022884"/>
    </source>
</evidence>
<evidence type="ECO:0000256" key="11">
    <source>
        <dbReference type="ARBA" id="ARBA00065936"/>
    </source>
</evidence>
<evidence type="ECO:0000256" key="10">
    <source>
        <dbReference type="ARBA" id="ARBA00059197"/>
    </source>
</evidence>
<dbReference type="InterPro" id="IPR011545">
    <property type="entry name" value="DEAD/DEAH_box_helicase_dom"/>
</dbReference>
<dbReference type="InterPro" id="IPR036392">
    <property type="entry name" value="PLAT/LH2_dom_sf"/>
</dbReference>
<feature type="chain" id="PRO_5032520630" description="RNA helicase" evidence="12">
    <location>
        <begin position="22"/>
        <end position="609"/>
    </location>
</feature>
<dbReference type="GO" id="GO:0005524">
    <property type="term" value="F:ATP binding"/>
    <property type="evidence" value="ECO:0007669"/>
    <property type="project" value="UniProtKB-KW"/>
</dbReference>
<comment type="caution">
    <text evidence="15">The sequence shown here is derived from an EMBL/GenBank/DDBJ whole genome shotgun (WGS) entry which is preliminary data.</text>
</comment>
<evidence type="ECO:0000256" key="6">
    <source>
        <dbReference type="ARBA" id="ARBA00022840"/>
    </source>
</evidence>
<keyword evidence="4" id="KW-0378">Hydrolase</keyword>
<dbReference type="Pfam" id="PF06232">
    <property type="entry name" value="ATS3"/>
    <property type="match status" value="1"/>
</dbReference>
<dbReference type="CDD" id="cd17950">
    <property type="entry name" value="DEADc_DDX39"/>
    <property type="match status" value="1"/>
</dbReference>
<evidence type="ECO:0000313" key="16">
    <source>
        <dbReference type="Proteomes" id="UP000626092"/>
    </source>
</evidence>
<keyword evidence="16" id="KW-1185">Reference proteome</keyword>
<evidence type="ECO:0000256" key="8">
    <source>
        <dbReference type="ARBA" id="ARBA00023242"/>
    </source>
</evidence>
<keyword evidence="8" id="KW-0539">Nucleus</keyword>
<dbReference type="GO" id="GO:0003723">
    <property type="term" value="F:RNA binding"/>
    <property type="evidence" value="ECO:0007669"/>
    <property type="project" value="UniProtKB-KW"/>
</dbReference>
<keyword evidence="6" id="KW-0067">ATP-binding</keyword>
<proteinExistence type="inferred from homology"/>
<dbReference type="SMART" id="SM00490">
    <property type="entry name" value="HELICc"/>
    <property type="match status" value="1"/>
</dbReference>
<comment type="function">
    <text evidence="10">ATP-dependent RNA helicase involved in pre-mRNA splicing. Required for the export of mRNA out of the nucleus. In addition to ssRNA and dsRNA, binds dsDNA, but not ssDNA.</text>
</comment>
<dbReference type="SUPFAM" id="SSF49723">
    <property type="entry name" value="Lipase/lipooxygenase domain (PLAT/LH2 domain)"/>
    <property type="match status" value="1"/>
</dbReference>
<comment type="subunit">
    <text evidence="11">Interacts with ALY2 and MOS11.</text>
</comment>
<gene>
    <name evidence="15" type="ORF">RHSIM_Rhsim08G0214400</name>
</gene>
<keyword evidence="7" id="KW-0694">RNA-binding</keyword>
<dbReference type="InterPro" id="IPR010417">
    <property type="entry name" value="Embryo-specific_ATS3"/>
</dbReference>
<name>A0A834GJD8_RHOSS</name>
<dbReference type="Gene3D" id="3.40.50.300">
    <property type="entry name" value="P-loop containing nucleotide triphosphate hydrolases"/>
    <property type="match status" value="2"/>
</dbReference>
<dbReference type="Pfam" id="PF00270">
    <property type="entry name" value="DEAD"/>
    <property type="match status" value="1"/>
</dbReference>
<keyword evidence="5" id="KW-0347">Helicase</keyword>
<evidence type="ECO:0000256" key="5">
    <source>
        <dbReference type="ARBA" id="ARBA00022806"/>
    </source>
</evidence>
<feature type="signal peptide" evidence="12">
    <location>
        <begin position="1"/>
        <end position="21"/>
    </location>
</feature>
<dbReference type="GO" id="GO:0005634">
    <property type="term" value="C:nucleus"/>
    <property type="evidence" value="ECO:0007669"/>
    <property type="project" value="UniProtKB-SubCell"/>
</dbReference>
<dbReference type="EC" id="3.6.4.13" evidence="2"/>
<dbReference type="EMBL" id="WJXA01000008">
    <property type="protein sequence ID" value="KAF7135060.1"/>
    <property type="molecule type" value="Genomic_DNA"/>
</dbReference>
<protein>
    <recommendedName>
        <fullName evidence="2">RNA helicase</fullName>
        <ecNumber evidence="2">3.6.4.13</ecNumber>
    </recommendedName>
</protein>
<reference evidence="15" key="1">
    <citation type="submission" date="2019-11" db="EMBL/GenBank/DDBJ databases">
        <authorList>
            <person name="Liu Y."/>
            <person name="Hou J."/>
            <person name="Li T.-Q."/>
            <person name="Guan C.-H."/>
            <person name="Wu X."/>
            <person name="Wu H.-Z."/>
            <person name="Ling F."/>
            <person name="Zhang R."/>
            <person name="Shi X.-G."/>
            <person name="Ren J.-P."/>
            <person name="Chen E.-F."/>
            <person name="Sun J.-M."/>
        </authorList>
    </citation>
    <scope>NUCLEOTIDE SEQUENCE</scope>
    <source>
        <strain evidence="15">Adult_tree_wgs_1</strain>
        <tissue evidence="15">Leaves</tissue>
    </source>
</reference>
<dbReference type="CDD" id="cd18787">
    <property type="entry name" value="SF2_C_DEAD"/>
    <property type="match status" value="1"/>
</dbReference>
<dbReference type="GO" id="GO:0016787">
    <property type="term" value="F:hydrolase activity"/>
    <property type="evidence" value="ECO:0007669"/>
    <property type="project" value="UniProtKB-KW"/>
</dbReference>
<evidence type="ECO:0000259" key="13">
    <source>
        <dbReference type="PROSITE" id="PS51192"/>
    </source>
</evidence>
<dbReference type="FunFam" id="3.40.50.300:FF:000111">
    <property type="entry name" value="DEAD-box ATP-dependent RNA helicase"/>
    <property type="match status" value="1"/>
</dbReference>
<comment type="similarity">
    <text evidence="9">Belongs to the DEAD box helicase family. DECD subfamily.</text>
</comment>
<evidence type="ECO:0000256" key="1">
    <source>
        <dbReference type="ARBA" id="ARBA00004123"/>
    </source>
</evidence>
<evidence type="ECO:0000313" key="15">
    <source>
        <dbReference type="EMBL" id="KAF7135060.1"/>
    </source>
</evidence>
<dbReference type="SUPFAM" id="SSF52540">
    <property type="entry name" value="P-loop containing nucleoside triphosphate hydrolases"/>
    <property type="match status" value="1"/>
</dbReference>
<dbReference type="OrthoDB" id="10265785at2759"/>
<keyword evidence="12" id="KW-0732">Signal</keyword>
<dbReference type="FunFam" id="3.40.50.300:FF:000168">
    <property type="entry name" value="DEAD-box ATP-dependent RNA helicase 56-like"/>
    <property type="match status" value="1"/>
</dbReference>
<dbReference type="InterPro" id="IPR014001">
    <property type="entry name" value="Helicase_ATP-bd"/>
</dbReference>
<evidence type="ECO:0000256" key="9">
    <source>
        <dbReference type="ARBA" id="ARBA00038213"/>
    </source>
</evidence>